<dbReference type="EC" id="5.4.99.16" evidence="5"/>
<comment type="caution">
    <text evidence="17">The sequence shown here is derived from an EMBL/GenBank/DDBJ whole genome shotgun (WGS) entry which is preliminary data.</text>
</comment>
<evidence type="ECO:0000256" key="10">
    <source>
        <dbReference type="ARBA" id="ARBA00022837"/>
    </source>
</evidence>
<dbReference type="InterPro" id="IPR017853">
    <property type="entry name" value="GH"/>
</dbReference>
<dbReference type="InterPro" id="IPR032091">
    <property type="entry name" value="Malt_amylase-like_C"/>
</dbReference>
<name>A0A017SVW4_9BACT</name>
<dbReference type="GO" id="GO:0016740">
    <property type="term" value="F:transferase activity"/>
    <property type="evidence" value="ECO:0007669"/>
    <property type="project" value="UniProtKB-KW"/>
</dbReference>
<dbReference type="Gene3D" id="3.90.400.10">
    <property type="entry name" value="Oligo-1,6-glucosidase, Domain 2"/>
    <property type="match status" value="1"/>
</dbReference>
<dbReference type="SUPFAM" id="SSF51011">
    <property type="entry name" value="Glycosyl hydrolase domain"/>
    <property type="match status" value="1"/>
</dbReference>
<dbReference type="EMBL" id="ASRX01000090">
    <property type="protein sequence ID" value="EYF01079.1"/>
    <property type="molecule type" value="Genomic_DNA"/>
</dbReference>
<keyword evidence="10" id="KW-0106">Calcium</keyword>
<dbReference type="Pfam" id="PF18085">
    <property type="entry name" value="Mak_N_cap"/>
    <property type="match status" value="1"/>
</dbReference>
<evidence type="ECO:0000256" key="6">
    <source>
        <dbReference type="ARBA" id="ARBA00013882"/>
    </source>
</evidence>
<organism evidence="17 18">
    <name type="scientific">Chondromyces apiculatus DSM 436</name>
    <dbReference type="NCBI Taxonomy" id="1192034"/>
    <lineage>
        <taxon>Bacteria</taxon>
        <taxon>Pseudomonadati</taxon>
        <taxon>Myxococcota</taxon>
        <taxon>Polyangia</taxon>
        <taxon>Polyangiales</taxon>
        <taxon>Polyangiaceae</taxon>
        <taxon>Chondromyces</taxon>
    </lineage>
</organism>
<dbReference type="InterPro" id="IPR012811">
    <property type="entry name" value="TreS_maltokin_C_dom"/>
</dbReference>
<evidence type="ECO:0000256" key="5">
    <source>
        <dbReference type="ARBA" id="ARBA00012619"/>
    </source>
</evidence>
<keyword evidence="8" id="KW-0479">Metal-binding</keyword>
<evidence type="ECO:0000256" key="13">
    <source>
        <dbReference type="ARBA" id="ARBA00031251"/>
    </source>
</evidence>
<sequence>MSKTPNTSTPSTIEPNPLWYKDAIIYEIHIRAFSDSNGDGIGDLPGLIDKLDYLQDLGITAIWILPFYPSPLRDGGYDISDYTDINPAYGTIDDFKRLLDEAHRRGIRVITELVINHTSSEHAWFQRARRAPPGSPERDFYVWSDTPKRYEDARIIFKDFETSNWSWDPVANAYYWHRFYSHQPDLNFDNPAVHEAITQALDFWMEMGVDGLRLDAIPYLYEREGTICENLRETHAYLKQLRAYIDTKYQDRMLLAEANQWPEDASAYFGDGDECHMNFHFPLMPRMFMAVELEDSFPLINILKQTPNIPANCQWATFLRNHDELTLEMVTDEDRDYMYRVYAEETRARINLGIRRRLSPLMRLRRRTELMNALLFSLPGTPVLYYGDEIGMGDNIYLGDRDGVRTPMQWSGDRNAGFSRCNPQKLYLPVITDPEYHYEAINVEAQQSNSSSLLWWMKRLINLRKQYQVLGRGEIEFLQPDNGRVLAFIRCIDDQRLLVVANLSRYAQFVEFDLSRFQGRVPVELFGSTRFPEIGTRPYVLTLGPYDFFWFSLEATAASAEEQDVLPSLSVQSSWTEVVTGKERSALLRVLATYMPERRWFRSKARTRKAMTIVDVVSFPSEGGDANTPPAYFLMLVRVDYTDGGPETYVLPVGFATGERAKEIVGRSRHAAIASVTVKHPASGTENEGVLHDAVVSTDFAERLIALIRGKQSLPASRGKLVGVPESMLGELVPEGQLKVRVNETEQTNTTLFYEDKVMLKVFRMVEEGISPEMEIGHFLTAQGFRGTPRLAGSIELRAGQHHAAIAMLQEYIPSQGDVWTVTLESVDRFFERVLASEAAKAAPPPLPEGSLLESASAEPPQLVLDMLGTYLQRARLLGQRTAELQRALAAQTVDPNFVREPFTAMYQRSLYQYAHSMLARTFGTLRKRENSLPEPLRELAASLVTRESEIDTQLATIFERRVLVERIRPHGDYHLGQVLYTGEDFVIIDFEGEPARPLSERRYKRNPLRDVAGMLRSFDYAGATALRRGRVRPEDVPTLTPWVQAWVAWASAAFLSGYLPVMREDPGMLIPKTVADTELLLSFYLLEKCIYEIGYELNNRPDWVEIPLQGLARMLRDREES</sequence>
<dbReference type="InterPro" id="IPR040999">
    <property type="entry name" value="Mak_N_cap"/>
</dbReference>
<comment type="catalytic activity">
    <reaction evidence="15">
        <text>D-maltose + ATP = alpha-maltose 1-phosphate + ADP + H(+)</text>
        <dbReference type="Rhea" id="RHEA:31915"/>
        <dbReference type="ChEBI" id="CHEBI:15378"/>
        <dbReference type="ChEBI" id="CHEBI:17306"/>
        <dbReference type="ChEBI" id="CHEBI:30616"/>
        <dbReference type="ChEBI" id="CHEBI:63576"/>
        <dbReference type="ChEBI" id="CHEBI:456216"/>
        <dbReference type="EC" id="2.7.1.175"/>
    </reaction>
</comment>
<comment type="catalytic activity">
    <reaction evidence="1">
        <text>D-maltose = alpha,alpha-trehalose</text>
        <dbReference type="Rhea" id="RHEA:15145"/>
        <dbReference type="ChEBI" id="CHEBI:16551"/>
        <dbReference type="ChEBI" id="CHEBI:17306"/>
        <dbReference type="EC" id="5.4.99.16"/>
    </reaction>
</comment>
<dbReference type="GO" id="GO:0046872">
    <property type="term" value="F:metal ion binding"/>
    <property type="evidence" value="ECO:0007669"/>
    <property type="project" value="UniProtKB-KW"/>
</dbReference>
<dbReference type="GO" id="GO:0005975">
    <property type="term" value="P:carbohydrate metabolic process"/>
    <property type="evidence" value="ECO:0007669"/>
    <property type="project" value="InterPro"/>
</dbReference>
<dbReference type="STRING" id="1192034.CAP_8736"/>
<dbReference type="OrthoDB" id="9805159at2"/>
<evidence type="ECO:0000256" key="15">
    <source>
        <dbReference type="ARBA" id="ARBA00049067"/>
    </source>
</evidence>
<dbReference type="AlphaFoldDB" id="A0A017SVW4"/>
<keyword evidence="12" id="KW-0413">Isomerase</keyword>
<dbReference type="SMART" id="SM00642">
    <property type="entry name" value="Aamy"/>
    <property type="match status" value="1"/>
</dbReference>
<evidence type="ECO:0000256" key="14">
    <source>
        <dbReference type="ARBA" id="ARBA00031378"/>
    </source>
</evidence>
<evidence type="ECO:0000256" key="9">
    <source>
        <dbReference type="ARBA" id="ARBA00022741"/>
    </source>
</evidence>
<feature type="domain" description="Glycosyl hydrolase family 13 catalytic" evidence="16">
    <location>
        <begin position="27"/>
        <end position="420"/>
    </location>
</feature>
<reference evidence="17 18" key="1">
    <citation type="submission" date="2013-05" db="EMBL/GenBank/DDBJ databases">
        <title>Genome assembly of Chondromyces apiculatus DSM 436.</title>
        <authorList>
            <person name="Sharma G."/>
            <person name="Khatri I."/>
            <person name="Kaur C."/>
            <person name="Mayilraj S."/>
            <person name="Subramanian S."/>
        </authorList>
    </citation>
    <scope>NUCLEOTIDE SEQUENCE [LARGE SCALE GENOMIC DNA]</scope>
    <source>
        <strain evidence="17 18">DSM 436</strain>
    </source>
</reference>
<keyword evidence="18" id="KW-1185">Reference proteome</keyword>
<dbReference type="Pfam" id="PF00128">
    <property type="entry name" value="Alpha-amylase"/>
    <property type="match status" value="1"/>
</dbReference>
<evidence type="ECO:0000256" key="11">
    <source>
        <dbReference type="ARBA" id="ARBA00022840"/>
    </source>
</evidence>
<gene>
    <name evidence="17" type="ORF">CAP_8736</name>
</gene>
<keyword evidence="9" id="KW-0547">Nucleotide-binding</keyword>
<dbReference type="Gene3D" id="3.90.1200.10">
    <property type="match status" value="1"/>
</dbReference>
<dbReference type="eggNOG" id="COG3281">
    <property type="taxonomic scope" value="Bacteria"/>
</dbReference>
<evidence type="ECO:0000256" key="8">
    <source>
        <dbReference type="ARBA" id="ARBA00022723"/>
    </source>
</evidence>
<protein>
    <recommendedName>
        <fullName evidence="6">Maltokinase</fullName>
        <ecNumber evidence="4">2.7.1.175</ecNumber>
        <ecNumber evidence="5">5.4.99.16</ecNumber>
    </recommendedName>
    <alternativeName>
        <fullName evidence="14">Maltose alpha-D-glucosyltransferase</fullName>
    </alternativeName>
    <alternativeName>
        <fullName evidence="13">Maltose-1-phosphate synthase</fullName>
    </alternativeName>
</protein>
<dbReference type="CDD" id="cd11334">
    <property type="entry name" value="AmyAc_TreS"/>
    <property type="match status" value="1"/>
</dbReference>
<dbReference type="SUPFAM" id="SSF56112">
    <property type="entry name" value="Protein kinase-like (PK-like)"/>
    <property type="match status" value="1"/>
</dbReference>
<dbReference type="EC" id="2.7.1.175" evidence="4"/>
<evidence type="ECO:0000256" key="1">
    <source>
        <dbReference type="ARBA" id="ARBA00001595"/>
    </source>
</evidence>
<evidence type="ECO:0000313" key="18">
    <source>
        <dbReference type="Proteomes" id="UP000019678"/>
    </source>
</evidence>
<dbReference type="GO" id="GO:0047471">
    <property type="term" value="F:maltose alpha-D-glucosyltransferase activity"/>
    <property type="evidence" value="ECO:0007669"/>
    <property type="project" value="UniProtKB-EC"/>
</dbReference>
<comment type="similarity">
    <text evidence="2">Belongs to the glycosyl hydrolase 13 family. TreS subfamily.</text>
</comment>
<dbReference type="PANTHER" id="PTHR10357">
    <property type="entry name" value="ALPHA-AMYLASE FAMILY MEMBER"/>
    <property type="match status" value="1"/>
</dbReference>
<dbReference type="NCBIfam" id="TIGR02456">
    <property type="entry name" value="treS_nterm"/>
    <property type="match status" value="1"/>
</dbReference>
<keyword evidence="7" id="KW-0808">Transferase</keyword>
<dbReference type="RefSeq" id="WP_044250042.1">
    <property type="nucleotide sequence ID" value="NZ_ASRX01000090.1"/>
</dbReference>
<dbReference type="Gene3D" id="3.20.20.80">
    <property type="entry name" value="Glycosidases"/>
    <property type="match status" value="1"/>
</dbReference>
<dbReference type="eggNOG" id="COG0366">
    <property type="taxonomic scope" value="Bacteria"/>
</dbReference>
<dbReference type="NCBIfam" id="TIGR02457">
    <property type="entry name" value="TreS_Cterm"/>
    <property type="match status" value="1"/>
</dbReference>
<dbReference type="InterPro" id="IPR045857">
    <property type="entry name" value="O16G_dom_2"/>
</dbReference>
<dbReference type="PANTHER" id="PTHR10357:SF219">
    <property type="entry name" value="MALTOSE ALPHA-D-GLUCOSYLTRANSFERASE"/>
    <property type="match status" value="1"/>
</dbReference>
<proteinExistence type="inferred from homology"/>
<keyword evidence="11" id="KW-0067">ATP-binding</keyword>
<evidence type="ECO:0000256" key="4">
    <source>
        <dbReference type="ARBA" id="ARBA00011962"/>
    </source>
</evidence>
<dbReference type="Gene3D" id="2.60.40.1180">
    <property type="entry name" value="Golgi alpha-mannosidase II"/>
    <property type="match status" value="1"/>
</dbReference>
<dbReference type="InterPro" id="IPR012810">
    <property type="entry name" value="TreS/a-amylase_N"/>
</dbReference>
<evidence type="ECO:0000313" key="17">
    <source>
        <dbReference type="EMBL" id="EYF01079.1"/>
    </source>
</evidence>
<dbReference type="Proteomes" id="UP000019678">
    <property type="component" value="Unassembled WGS sequence"/>
</dbReference>
<dbReference type="Pfam" id="PF16657">
    <property type="entry name" value="Malt_amylase_C"/>
    <property type="match status" value="1"/>
</dbReference>
<evidence type="ECO:0000256" key="2">
    <source>
        <dbReference type="ARBA" id="ARBA00005496"/>
    </source>
</evidence>
<evidence type="ECO:0000259" key="16">
    <source>
        <dbReference type="SMART" id="SM00642"/>
    </source>
</evidence>
<dbReference type="SUPFAM" id="SSF51445">
    <property type="entry name" value="(Trans)glycosidases"/>
    <property type="match status" value="1"/>
</dbReference>
<dbReference type="GO" id="GO:0005524">
    <property type="term" value="F:ATP binding"/>
    <property type="evidence" value="ECO:0007669"/>
    <property type="project" value="UniProtKB-KW"/>
</dbReference>
<evidence type="ECO:0000256" key="12">
    <source>
        <dbReference type="ARBA" id="ARBA00023235"/>
    </source>
</evidence>
<dbReference type="InterPro" id="IPR011009">
    <property type="entry name" value="Kinase-like_dom_sf"/>
</dbReference>
<evidence type="ECO:0000256" key="7">
    <source>
        <dbReference type="ARBA" id="ARBA00022679"/>
    </source>
</evidence>
<dbReference type="InterPro" id="IPR013780">
    <property type="entry name" value="Glyco_hydro_b"/>
</dbReference>
<accession>A0A017SVW4</accession>
<evidence type="ECO:0000256" key="3">
    <source>
        <dbReference type="ARBA" id="ARBA00006219"/>
    </source>
</evidence>
<comment type="similarity">
    <text evidence="3">Belongs to the aminoglycoside phosphotransferase family.</text>
</comment>
<dbReference type="InterPro" id="IPR006047">
    <property type="entry name" value="GH13_cat_dom"/>
</dbReference>
<dbReference type="FunFam" id="3.20.20.80:FF:000055">
    <property type="entry name" value="Trehalose synthase"/>
    <property type="match status" value="1"/>
</dbReference>